<dbReference type="GO" id="GO:0020037">
    <property type="term" value="F:heme binding"/>
    <property type="evidence" value="ECO:0007669"/>
    <property type="project" value="InterPro"/>
</dbReference>
<dbReference type="InterPro" id="IPR002401">
    <property type="entry name" value="Cyt_P450_E_grp-I"/>
</dbReference>
<keyword evidence="6" id="KW-0560">Oxidoreductase</keyword>
<comment type="pathway">
    <text evidence="2">Secondary metabolite biosynthesis.</text>
</comment>
<protein>
    <recommendedName>
        <fullName evidence="11">Cytochrome P450</fullName>
    </recommendedName>
</protein>
<dbReference type="Gene3D" id="1.10.630.10">
    <property type="entry name" value="Cytochrome P450"/>
    <property type="match status" value="1"/>
</dbReference>
<evidence type="ECO:0000256" key="5">
    <source>
        <dbReference type="ARBA" id="ARBA00022723"/>
    </source>
</evidence>
<evidence type="ECO:0000256" key="4">
    <source>
        <dbReference type="ARBA" id="ARBA00022617"/>
    </source>
</evidence>
<dbReference type="PRINTS" id="PR00463">
    <property type="entry name" value="EP450I"/>
</dbReference>
<dbReference type="SUPFAM" id="SSF48264">
    <property type="entry name" value="Cytochrome P450"/>
    <property type="match status" value="1"/>
</dbReference>
<comment type="caution">
    <text evidence="9">The sequence shown here is derived from an EMBL/GenBank/DDBJ whole genome shotgun (WGS) entry which is preliminary data.</text>
</comment>
<dbReference type="InterPro" id="IPR001128">
    <property type="entry name" value="Cyt_P450"/>
</dbReference>
<reference evidence="9 10" key="1">
    <citation type="submission" date="2024-01" db="EMBL/GenBank/DDBJ databases">
        <title>A draft genome for a cacao thread blight-causing isolate of Paramarasmius palmivorus.</title>
        <authorList>
            <person name="Baruah I.K."/>
            <person name="Bukari Y."/>
            <person name="Amoako-Attah I."/>
            <person name="Meinhardt L.W."/>
            <person name="Bailey B.A."/>
            <person name="Cohen S.P."/>
        </authorList>
    </citation>
    <scope>NUCLEOTIDE SEQUENCE [LARGE SCALE GENOMIC DNA]</scope>
    <source>
        <strain evidence="9 10">GH-12</strain>
    </source>
</reference>
<keyword evidence="8" id="KW-0503">Monooxygenase</keyword>
<comment type="similarity">
    <text evidence="3">Belongs to the cytochrome P450 family.</text>
</comment>
<dbReference type="InterPro" id="IPR050364">
    <property type="entry name" value="Cytochrome_P450_fung"/>
</dbReference>
<evidence type="ECO:0000256" key="3">
    <source>
        <dbReference type="ARBA" id="ARBA00010617"/>
    </source>
</evidence>
<evidence type="ECO:0000256" key="7">
    <source>
        <dbReference type="ARBA" id="ARBA00023004"/>
    </source>
</evidence>
<dbReference type="GO" id="GO:0005506">
    <property type="term" value="F:iron ion binding"/>
    <property type="evidence" value="ECO:0007669"/>
    <property type="project" value="InterPro"/>
</dbReference>
<dbReference type="PANTHER" id="PTHR46300">
    <property type="entry name" value="P450, PUTATIVE (EUROFUNG)-RELATED-RELATED"/>
    <property type="match status" value="1"/>
</dbReference>
<organism evidence="9 10">
    <name type="scientific">Paramarasmius palmivorus</name>
    <dbReference type="NCBI Taxonomy" id="297713"/>
    <lineage>
        <taxon>Eukaryota</taxon>
        <taxon>Fungi</taxon>
        <taxon>Dikarya</taxon>
        <taxon>Basidiomycota</taxon>
        <taxon>Agaricomycotina</taxon>
        <taxon>Agaricomycetes</taxon>
        <taxon>Agaricomycetidae</taxon>
        <taxon>Agaricales</taxon>
        <taxon>Marasmiineae</taxon>
        <taxon>Marasmiaceae</taxon>
        <taxon>Paramarasmius</taxon>
    </lineage>
</organism>
<dbReference type="Proteomes" id="UP001383192">
    <property type="component" value="Unassembled WGS sequence"/>
</dbReference>
<name>A0AAW0DH02_9AGAR</name>
<keyword evidence="7" id="KW-0408">Iron</keyword>
<keyword evidence="5" id="KW-0479">Metal-binding</keyword>
<evidence type="ECO:0000256" key="1">
    <source>
        <dbReference type="ARBA" id="ARBA00001971"/>
    </source>
</evidence>
<evidence type="ECO:0008006" key="11">
    <source>
        <dbReference type="Google" id="ProtNLM"/>
    </source>
</evidence>
<evidence type="ECO:0000256" key="8">
    <source>
        <dbReference type="ARBA" id="ARBA00023033"/>
    </source>
</evidence>
<dbReference type="InterPro" id="IPR036396">
    <property type="entry name" value="Cyt_P450_sf"/>
</dbReference>
<gene>
    <name evidence="9" type="ORF">VNI00_006047</name>
</gene>
<evidence type="ECO:0000256" key="6">
    <source>
        <dbReference type="ARBA" id="ARBA00023002"/>
    </source>
</evidence>
<keyword evidence="4" id="KW-0349">Heme</keyword>
<evidence type="ECO:0000256" key="2">
    <source>
        <dbReference type="ARBA" id="ARBA00005179"/>
    </source>
</evidence>
<dbReference type="Pfam" id="PF00067">
    <property type="entry name" value="p450"/>
    <property type="match status" value="1"/>
</dbReference>
<sequence>MLLSRYLIKRSFYALRRDMAPTSTTISRRISEYDRGPPTRSDTDDALTAAIALGIVYGQDVHSADDHLVALAEKANKTLITLGSLSAAIVNMFPFLRHFPAWFPGCGFQKIAREARSKLNSMVEKPYFLVVNQMNSSAQKPSVLAQYLDRYHVADNKQDIQTIKQVCVMAYAERVVGGAETTASSIATFFLAMAAHPHVQKKAQEHIDDLLGDNRLPTLRDRPKLHYIEAIMRECFRWRPVGPLGFPHSALSDDMVNGYYIPKGQ</sequence>
<proteinExistence type="inferred from homology"/>
<keyword evidence="10" id="KW-1185">Reference proteome</keyword>
<dbReference type="GO" id="GO:0016705">
    <property type="term" value="F:oxidoreductase activity, acting on paired donors, with incorporation or reduction of molecular oxygen"/>
    <property type="evidence" value="ECO:0007669"/>
    <property type="project" value="InterPro"/>
</dbReference>
<dbReference type="PANTHER" id="PTHR46300:SF7">
    <property type="entry name" value="P450, PUTATIVE (EUROFUNG)-RELATED"/>
    <property type="match status" value="1"/>
</dbReference>
<evidence type="ECO:0000313" key="9">
    <source>
        <dbReference type="EMBL" id="KAK7049441.1"/>
    </source>
</evidence>
<dbReference type="EMBL" id="JAYKXP010000017">
    <property type="protein sequence ID" value="KAK7049441.1"/>
    <property type="molecule type" value="Genomic_DNA"/>
</dbReference>
<accession>A0AAW0DH02</accession>
<dbReference type="AlphaFoldDB" id="A0AAW0DH02"/>
<dbReference type="GO" id="GO:0004497">
    <property type="term" value="F:monooxygenase activity"/>
    <property type="evidence" value="ECO:0007669"/>
    <property type="project" value="UniProtKB-KW"/>
</dbReference>
<comment type="cofactor">
    <cofactor evidence="1">
        <name>heme</name>
        <dbReference type="ChEBI" id="CHEBI:30413"/>
    </cofactor>
</comment>
<evidence type="ECO:0000313" key="10">
    <source>
        <dbReference type="Proteomes" id="UP001383192"/>
    </source>
</evidence>